<dbReference type="PROSITE" id="PS50088">
    <property type="entry name" value="ANK_REPEAT"/>
    <property type="match status" value="3"/>
</dbReference>
<dbReference type="PRINTS" id="PR01415">
    <property type="entry name" value="ANKYRIN"/>
</dbReference>
<dbReference type="PANTHER" id="PTHR24189:SF72">
    <property type="entry name" value="ANKYRIN REPEAT-CONTAINING DOMAIN-CONTAINING PROTEIN"/>
    <property type="match status" value="1"/>
</dbReference>
<evidence type="ECO:0000256" key="3">
    <source>
        <dbReference type="PROSITE-ProRule" id="PRU00023"/>
    </source>
</evidence>
<feature type="repeat" description="ANK" evidence="3">
    <location>
        <begin position="437"/>
        <end position="460"/>
    </location>
</feature>
<dbReference type="AlphaFoldDB" id="A0A9N9YPY0"/>
<evidence type="ECO:0000313" key="5">
    <source>
        <dbReference type="Proteomes" id="UP000696573"/>
    </source>
</evidence>
<dbReference type="Proteomes" id="UP000696573">
    <property type="component" value="Unassembled WGS sequence"/>
</dbReference>
<dbReference type="Pfam" id="PF13637">
    <property type="entry name" value="Ank_4"/>
    <property type="match status" value="1"/>
</dbReference>
<dbReference type="Pfam" id="PF00023">
    <property type="entry name" value="Ank"/>
    <property type="match status" value="1"/>
</dbReference>
<dbReference type="OrthoDB" id="194358at2759"/>
<dbReference type="InterPro" id="IPR036770">
    <property type="entry name" value="Ankyrin_rpt-contain_sf"/>
</dbReference>
<evidence type="ECO:0000313" key="4">
    <source>
        <dbReference type="EMBL" id="CAH0024729.1"/>
    </source>
</evidence>
<organism evidence="4 5">
    <name type="scientific">Clonostachys rhizophaga</name>
    <dbReference type="NCBI Taxonomy" id="160324"/>
    <lineage>
        <taxon>Eukaryota</taxon>
        <taxon>Fungi</taxon>
        <taxon>Dikarya</taxon>
        <taxon>Ascomycota</taxon>
        <taxon>Pezizomycotina</taxon>
        <taxon>Sordariomycetes</taxon>
        <taxon>Hypocreomycetidae</taxon>
        <taxon>Hypocreales</taxon>
        <taxon>Bionectriaceae</taxon>
        <taxon>Clonostachys</taxon>
    </lineage>
</organism>
<keyword evidence="1" id="KW-0677">Repeat</keyword>
<dbReference type="SMART" id="SM00248">
    <property type="entry name" value="ANK"/>
    <property type="match status" value="10"/>
</dbReference>
<dbReference type="EMBL" id="CABFNQ020000700">
    <property type="protein sequence ID" value="CAH0024729.1"/>
    <property type="molecule type" value="Genomic_DNA"/>
</dbReference>
<protein>
    <submittedName>
        <fullName evidence="4">Uncharacterized protein</fullName>
    </submittedName>
</protein>
<reference evidence="4" key="1">
    <citation type="submission" date="2021-10" db="EMBL/GenBank/DDBJ databases">
        <authorList>
            <person name="Piombo E."/>
        </authorList>
    </citation>
    <scope>NUCLEOTIDE SEQUENCE</scope>
</reference>
<keyword evidence="2 3" id="KW-0040">ANK repeat</keyword>
<feature type="repeat" description="ANK" evidence="3">
    <location>
        <begin position="200"/>
        <end position="224"/>
    </location>
</feature>
<proteinExistence type="predicted"/>
<evidence type="ECO:0000256" key="1">
    <source>
        <dbReference type="ARBA" id="ARBA00022737"/>
    </source>
</evidence>
<dbReference type="Gene3D" id="1.25.40.20">
    <property type="entry name" value="Ankyrin repeat-containing domain"/>
    <property type="match status" value="2"/>
</dbReference>
<accession>A0A9N9YPY0</accession>
<comment type="caution">
    <text evidence="4">The sequence shown here is derived from an EMBL/GenBank/DDBJ whole genome shotgun (WGS) entry which is preliminary data.</text>
</comment>
<dbReference type="PANTHER" id="PTHR24189">
    <property type="entry name" value="MYOTROPHIN"/>
    <property type="match status" value="1"/>
</dbReference>
<sequence>MGIHDMPTELVVDVGSYLEKDGDVNALARTNRQLYAQLNPYLYARNVGRYDHSKHGYGEVYRRLALIRTARSGGPLETFRKAMQATNAKKSENSRKLADMALQEAVFYGHAGLVQLQLAIDADLDITKTGQFGRSMLYSPPVLRNEAVFRVLLDSGRFDPFAKDKQGITLLFQAAAQGRLPVCRILLALEGIDPDAKDSGGSTPLSKAAEGGHLEIMRALISTGKVNVNSIDVAGFTPLRRAVKFSQTESVRLLLDTEGIDLDAGSPRDLTVLQQAATNGMTEVVQMLLARGTDVNEVYCGNTALTFAASAGQEEAAKVLLAAEGVWINANPPHVIGSPLAIAARRGQAGIVRVLIEKEGVELDKPDRNNLTPFLHAATYGHRDVMEELAKTGLVDVNFFGPGSSPALSIACKAEDAFMVRDLLTLPAINADLPDASGKTPLDYAAGKGKEDIIEVLLKRREVLTGSALRAVNHPYELVPSQRSQDAAAALRPWYDRRGTPIGELEDFIQSALTPRHGSFSGSDMEDGR</sequence>
<dbReference type="Pfam" id="PF12796">
    <property type="entry name" value="Ank_2"/>
    <property type="match status" value="2"/>
</dbReference>
<gene>
    <name evidence="4" type="ORF">CRHIZ90672A_00011914</name>
</gene>
<evidence type="ECO:0000256" key="2">
    <source>
        <dbReference type="ARBA" id="ARBA00023043"/>
    </source>
</evidence>
<dbReference type="InterPro" id="IPR050745">
    <property type="entry name" value="Multifunctional_regulatory"/>
</dbReference>
<dbReference type="SUPFAM" id="SSF48403">
    <property type="entry name" value="Ankyrin repeat"/>
    <property type="match status" value="1"/>
</dbReference>
<feature type="repeat" description="ANK" evidence="3">
    <location>
        <begin position="268"/>
        <end position="296"/>
    </location>
</feature>
<dbReference type="InterPro" id="IPR002110">
    <property type="entry name" value="Ankyrin_rpt"/>
</dbReference>
<dbReference type="PROSITE" id="PS50297">
    <property type="entry name" value="ANK_REP_REGION"/>
    <property type="match status" value="3"/>
</dbReference>
<name>A0A9N9YPY0_9HYPO</name>
<keyword evidence="5" id="KW-1185">Reference proteome</keyword>